<protein>
    <recommendedName>
        <fullName evidence="1">DUF5655 domain-containing protein</fullName>
    </recommendedName>
</protein>
<dbReference type="Pfam" id="PF14117">
    <property type="entry name" value="DUF4287"/>
    <property type="match status" value="1"/>
</dbReference>
<name>A0A7M4DNW7_9MICO</name>
<reference evidence="2 3" key="1">
    <citation type="submission" date="2019-11" db="EMBL/GenBank/DDBJ databases">
        <authorList>
            <person name="Criscuolo A."/>
        </authorList>
    </citation>
    <scope>NUCLEOTIDE SEQUENCE [LARGE SCALE GENOMIC DNA]</scope>
    <source>
        <strain evidence="2">CIP111667</strain>
    </source>
</reference>
<dbReference type="RefSeq" id="WP_156742500.1">
    <property type="nucleotide sequence ID" value="NZ_CACRYJ010000057.1"/>
</dbReference>
<evidence type="ECO:0000259" key="1">
    <source>
        <dbReference type="Pfam" id="PF18899"/>
    </source>
</evidence>
<dbReference type="Pfam" id="PF18899">
    <property type="entry name" value="DUF5655"/>
    <property type="match status" value="1"/>
</dbReference>
<keyword evidence="3" id="KW-1185">Reference proteome</keyword>
<dbReference type="InterPro" id="IPR043714">
    <property type="entry name" value="DUF5655"/>
</dbReference>
<dbReference type="InterPro" id="IPR025629">
    <property type="entry name" value="DUF4287"/>
</dbReference>
<dbReference type="Proteomes" id="UP000419743">
    <property type="component" value="Unassembled WGS sequence"/>
</dbReference>
<dbReference type="EMBL" id="CACRYJ010000057">
    <property type="protein sequence ID" value="VZO39153.1"/>
    <property type="molecule type" value="Genomic_DNA"/>
</dbReference>
<evidence type="ECO:0000313" key="3">
    <source>
        <dbReference type="Proteomes" id="UP000419743"/>
    </source>
</evidence>
<sequence>MASLDDAVATQVANIEATSGRTIAQWTTEISEAGLTKHGEMIAWLKSEHGFTHGNANLVATRARQGDAPPSDGELLAAQYAGAKAALRPIHDAILAAAIALGDDVEVAVKKTGVSLRRHKQFALVEAPSEKRVVLGLNAAHVEPTERLEAATGMCNRRVFLTDVGQVDSQVRSWLRAAYESA</sequence>
<gene>
    <name evidence="2" type="ORF">HALOF300_03848</name>
</gene>
<comment type="caution">
    <text evidence="2">The sequence shown here is derived from an EMBL/GenBank/DDBJ whole genome shotgun (WGS) entry which is preliminary data.</text>
</comment>
<accession>A0A7M4DNW7</accession>
<organism evidence="2 3">
    <name type="scientific">Occultella aeris</name>
    <dbReference type="NCBI Taxonomy" id="2761496"/>
    <lineage>
        <taxon>Bacteria</taxon>
        <taxon>Bacillati</taxon>
        <taxon>Actinomycetota</taxon>
        <taxon>Actinomycetes</taxon>
        <taxon>Micrococcales</taxon>
        <taxon>Ruaniaceae</taxon>
        <taxon>Occultella</taxon>
    </lineage>
</organism>
<proteinExistence type="predicted"/>
<evidence type="ECO:0000313" key="2">
    <source>
        <dbReference type="EMBL" id="VZO39153.1"/>
    </source>
</evidence>
<feature type="domain" description="DUF5655" evidence="1">
    <location>
        <begin position="78"/>
        <end position="181"/>
    </location>
</feature>
<dbReference type="AlphaFoldDB" id="A0A7M4DNW7"/>